<reference evidence="2" key="1">
    <citation type="journal article" date="2015" name="Genome Biol. Evol.">
        <title>Organellar Genomes of White Spruce (Picea glauca): Assembly and Annotation.</title>
        <authorList>
            <person name="Jackman S.D."/>
            <person name="Warren R.L."/>
            <person name="Gibb E.A."/>
            <person name="Vandervalk B.P."/>
            <person name="Mohamadi H."/>
            <person name="Chu J."/>
            <person name="Raymond A."/>
            <person name="Pleasance S."/>
            <person name="Coope R."/>
            <person name="Wildung M.R."/>
            <person name="Ritland C.E."/>
            <person name="Bousquet J."/>
            <person name="Jones S.J."/>
            <person name="Bohlmann J."/>
            <person name="Birol I."/>
        </authorList>
    </citation>
    <scope>NUCLEOTIDE SEQUENCE [LARGE SCALE GENOMIC DNA]</scope>
    <source>
        <tissue evidence="2">Flushing bud</tissue>
    </source>
</reference>
<dbReference type="EMBL" id="LKAM01000009">
    <property type="protein sequence ID" value="KUM46943.1"/>
    <property type="molecule type" value="Genomic_DNA"/>
</dbReference>
<dbReference type="AlphaFoldDB" id="A0A124GMW4"/>
<feature type="transmembrane region" description="Helical" evidence="1">
    <location>
        <begin position="59"/>
        <end position="78"/>
    </location>
</feature>
<gene>
    <name evidence="2" type="ORF">ABT39_MTgene6398</name>
</gene>
<keyword evidence="1" id="KW-0812">Transmembrane</keyword>
<proteinExistence type="predicted"/>
<evidence type="ECO:0000313" key="2">
    <source>
        <dbReference type="EMBL" id="KUM46943.1"/>
    </source>
</evidence>
<evidence type="ECO:0000256" key="1">
    <source>
        <dbReference type="SAM" id="Phobius"/>
    </source>
</evidence>
<comment type="caution">
    <text evidence="2">The sequence shown here is derived from an EMBL/GenBank/DDBJ whole genome shotgun (WGS) entry which is preliminary data.</text>
</comment>
<keyword evidence="2" id="KW-0496">Mitochondrion</keyword>
<keyword evidence="1" id="KW-1133">Transmembrane helix</keyword>
<accession>A0A124GMW4</accession>
<keyword evidence="1" id="KW-0472">Membrane</keyword>
<organism evidence="2">
    <name type="scientific">Picea glauca</name>
    <name type="common">White spruce</name>
    <name type="synonym">Pinus glauca</name>
    <dbReference type="NCBI Taxonomy" id="3330"/>
    <lineage>
        <taxon>Eukaryota</taxon>
        <taxon>Viridiplantae</taxon>
        <taxon>Streptophyta</taxon>
        <taxon>Embryophyta</taxon>
        <taxon>Tracheophyta</taxon>
        <taxon>Spermatophyta</taxon>
        <taxon>Pinopsida</taxon>
        <taxon>Pinidae</taxon>
        <taxon>Conifers I</taxon>
        <taxon>Pinales</taxon>
        <taxon>Pinaceae</taxon>
        <taxon>Picea</taxon>
    </lineage>
</organism>
<sequence length="93" mass="10732">MIPAHAYGRKAKPYIHSLTCRLSFLVCLFWEEDAQSGSTKGRGELRSKRSFRGLTERRVLKVGRFVLFGVIFMFLFPVPEKPIKESVSLPKMR</sequence>
<geneLocation type="mitochondrion" evidence="2"/>
<protein>
    <submittedName>
        <fullName evidence="2">Uncharacterized protein</fullName>
    </submittedName>
</protein>
<name>A0A124GMW4_PICGL</name>